<accession>A0A1S3CXM0</accession>
<organism evidence="1 2">
    <name type="scientific">Diaphorina citri</name>
    <name type="common">Asian citrus psyllid</name>
    <dbReference type="NCBI Taxonomy" id="121845"/>
    <lineage>
        <taxon>Eukaryota</taxon>
        <taxon>Metazoa</taxon>
        <taxon>Ecdysozoa</taxon>
        <taxon>Arthropoda</taxon>
        <taxon>Hexapoda</taxon>
        <taxon>Insecta</taxon>
        <taxon>Pterygota</taxon>
        <taxon>Neoptera</taxon>
        <taxon>Paraneoptera</taxon>
        <taxon>Hemiptera</taxon>
        <taxon>Sternorrhyncha</taxon>
        <taxon>Psylloidea</taxon>
        <taxon>Psyllidae</taxon>
        <taxon>Diaphorininae</taxon>
        <taxon>Diaphorina</taxon>
    </lineage>
</organism>
<dbReference type="KEGG" id="dci:103507258"/>
<proteinExistence type="predicted"/>
<dbReference type="AlphaFoldDB" id="A0A1S3CXM0"/>
<gene>
    <name evidence="2" type="primary">LOC103507258</name>
</gene>
<dbReference type="Proteomes" id="UP000079169">
    <property type="component" value="Unplaced"/>
</dbReference>
<keyword evidence="1" id="KW-1185">Reference proteome</keyword>
<protein>
    <submittedName>
        <fullName evidence="2">Uncharacterized protein LOC103507258</fullName>
    </submittedName>
</protein>
<sequence length="349" mass="39984">MTNDIDVTALIDDTVIDISKMQALISRGVDLDEIMKTCKVEVVELGGKSTQGRSRDKAVDALIAKEEKNNWMLEVDELNNSIRCATRQDFEPKTEINWDEPTAPVPDIFTVESLGYLNDKCYTVISNDFKSIVKNNIIDEDVLGMYECFDFSKFTKPSLIFTLKLSSACDSFENDMSLTATDIILPRDVNVELFSTVTEIEIPNYVEEIPEIKPYLVGRELFPYEEIEEIDIDEIDMSGDVFSIHRALERNLQETLKPVEIIQRFTLVEIGRGFEDFHANIHSTITHLGITQYEHDFRNFRDPKRSIVEWTDEEGAQFEVQHGTSHAKLTEPVICDLLSHICISCRHHH</sequence>
<dbReference type="GeneID" id="103507258"/>
<name>A0A1S3CXM0_DIACI</name>
<evidence type="ECO:0000313" key="2">
    <source>
        <dbReference type="RefSeq" id="XP_008469931.2"/>
    </source>
</evidence>
<evidence type="ECO:0000313" key="1">
    <source>
        <dbReference type="Proteomes" id="UP000079169"/>
    </source>
</evidence>
<reference evidence="2" key="1">
    <citation type="submission" date="2025-08" db="UniProtKB">
        <authorList>
            <consortium name="RefSeq"/>
        </authorList>
    </citation>
    <scope>IDENTIFICATION</scope>
</reference>
<dbReference type="RefSeq" id="XP_008469931.2">
    <property type="nucleotide sequence ID" value="XM_008471709.3"/>
</dbReference>
<dbReference type="PaxDb" id="121845-A0A1S3CXM0"/>